<organism evidence="1 2">
    <name type="scientific">Segnochrobactrum spirostomi</name>
    <dbReference type="NCBI Taxonomy" id="2608987"/>
    <lineage>
        <taxon>Bacteria</taxon>
        <taxon>Pseudomonadati</taxon>
        <taxon>Pseudomonadota</taxon>
        <taxon>Alphaproteobacteria</taxon>
        <taxon>Hyphomicrobiales</taxon>
        <taxon>Segnochrobactraceae</taxon>
        <taxon>Segnochrobactrum</taxon>
    </lineage>
</organism>
<dbReference type="EMBL" id="VWNA01000001">
    <property type="protein sequence ID" value="MQT12323.1"/>
    <property type="molecule type" value="Genomic_DNA"/>
</dbReference>
<dbReference type="InterPro" id="IPR053745">
    <property type="entry name" value="Viral_Tail_Comp_sf"/>
</dbReference>
<evidence type="ECO:0000313" key="2">
    <source>
        <dbReference type="Proteomes" id="UP000332515"/>
    </source>
</evidence>
<dbReference type="InterPro" id="IPR021508">
    <property type="entry name" value="Gp17-like"/>
</dbReference>
<dbReference type="RefSeq" id="WP_153479607.1">
    <property type="nucleotide sequence ID" value="NZ_VWNA01000001.1"/>
</dbReference>
<accession>A0A6A7Y0D1</accession>
<sequence length="140" mass="14808">MTDAAIDAGFALQAAVHAALAADADLGALVPLGRLYDAPVRGAEHPFVAFGSWRTTVLDADEAPVRAHVFTLAVRSRAGGRKEAQAIAGRIEAVLHTASLPLDGHRLVNLTLVERTSAEGRDRRSFEADLTFRALTEPAA</sequence>
<keyword evidence="2" id="KW-1185">Reference proteome</keyword>
<dbReference type="Pfam" id="PF11367">
    <property type="entry name" value="Tail_completion_gp17"/>
    <property type="match status" value="1"/>
</dbReference>
<evidence type="ECO:0000313" key="1">
    <source>
        <dbReference type="EMBL" id="MQT12323.1"/>
    </source>
</evidence>
<dbReference type="AlphaFoldDB" id="A0A6A7Y0D1"/>
<proteinExistence type="predicted"/>
<name>A0A6A7Y0D1_9HYPH</name>
<dbReference type="Proteomes" id="UP000332515">
    <property type="component" value="Unassembled WGS sequence"/>
</dbReference>
<reference evidence="1 2" key="1">
    <citation type="submission" date="2019-09" db="EMBL/GenBank/DDBJ databases">
        <title>Segnochrobactrum spirostomi gen. nov., sp. nov., isolated from the ciliate Spirostomum cf. yagiui and description of a novel family, Segnochrobactraceae fam. nov. within the order Rhizobiales of the class Alphaproteobacteria.</title>
        <authorList>
            <person name="Akter S."/>
            <person name="Shazib S.U.A."/>
            <person name="Shin M.K."/>
        </authorList>
    </citation>
    <scope>NUCLEOTIDE SEQUENCE [LARGE SCALE GENOMIC DNA]</scope>
    <source>
        <strain evidence="1 2">Sp-1</strain>
    </source>
</reference>
<comment type="caution">
    <text evidence="1">The sequence shown here is derived from an EMBL/GenBank/DDBJ whole genome shotgun (WGS) entry which is preliminary data.</text>
</comment>
<gene>
    <name evidence="1" type="ORF">F0357_06530</name>
</gene>
<dbReference type="Gene3D" id="3.30.2000.30">
    <property type="match status" value="1"/>
</dbReference>
<protein>
    <submittedName>
        <fullName evidence="1">DUF3168 domain-containing protein</fullName>
    </submittedName>
</protein>